<keyword evidence="3" id="KW-1185">Reference proteome</keyword>
<evidence type="ECO:0000313" key="3">
    <source>
        <dbReference type="Proteomes" id="UP001153269"/>
    </source>
</evidence>
<dbReference type="EMBL" id="CADEAL010000155">
    <property type="protein sequence ID" value="CAB1415407.1"/>
    <property type="molecule type" value="Genomic_DNA"/>
</dbReference>
<name>A0A9N7TM80_PLEPL</name>
<reference evidence="2" key="1">
    <citation type="submission" date="2020-03" db="EMBL/GenBank/DDBJ databases">
        <authorList>
            <person name="Weist P."/>
        </authorList>
    </citation>
    <scope>NUCLEOTIDE SEQUENCE</scope>
</reference>
<evidence type="ECO:0000313" key="2">
    <source>
        <dbReference type="EMBL" id="CAB1415407.1"/>
    </source>
</evidence>
<sequence length="66" mass="7143">MEAGTDLIGLITLHRLVETQPRVVYVRGDTQDGGAWSRVSVSPSTCGSTVSMKDDPSVAQIKHMKE</sequence>
<organism evidence="2 3">
    <name type="scientific">Pleuronectes platessa</name>
    <name type="common">European plaice</name>
    <dbReference type="NCBI Taxonomy" id="8262"/>
    <lineage>
        <taxon>Eukaryota</taxon>
        <taxon>Metazoa</taxon>
        <taxon>Chordata</taxon>
        <taxon>Craniata</taxon>
        <taxon>Vertebrata</taxon>
        <taxon>Euteleostomi</taxon>
        <taxon>Actinopterygii</taxon>
        <taxon>Neopterygii</taxon>
        <taxon>Teleostei</taxon>
        <taxon>Neoteleostei</taxon>
        <taxon>Acanthomorphata</taxon>
        <taxon>Carangaria</taxon>
        <taxon>Pleuronectiformes</taxon>
        <taxon>Pleuronectoidei</taxon>
        <taxon>Pleuronectidae</taxon>
        <taxon>Pleuronectes</taxon>
    </lineage>
</organism>
<protein>
    <submittedName>
        <fullName evidence="2">Uncharacterized protein</fullName>
    </submittedName>
</protein>
<dbReference type="Proteomes" id="UP001153269">
    <property type="component" value="Unassembled WGS sequence"/>
</dbReference>
<feature type="region of interest" description="Disordered" evidence="1">
    <location>
        <begin position="36"/>
        <end position="66"/>
    </location>
</feature>
<proteinExistence type="predicted"/>
<gene>
    <name evidence="2" type="ORF">PLEPLA_LOCUS3123</name>
</gene>
<evidence type="ECO:0000256" key="1">
    <source>
        <dbReference type="SAM" id="MobiDB-lite"/>
    </source>
</evidence>
<feature type="compositionally biased region" description="Polar residues" evidence="1">
    <location>
        <begin position="39"/>
        <end position="51"/>
    </location>
</feature>
<accession>A0A9N7TM80</accession>
<dbReference type="AlphaFoldDB" id="A0A9N7TM80"/>
<comment type="caution">
    <text evidence="2">The sequence shown here is derived from an EMBL/GenBank/DDBJ whole genome shotgun (WGS) entry which is preliminary data.</text>
</comment>